<reference evidence="2 3" key="1">
    <citation type="submission" date="2016-12" db="EMBL/GenBank/DDBJ databases">
        <title>Genome sequencing of Methylocaldum marinum.</title>
        <authorList>
            <person name="Takeuchi M."/>
            <person name="Kamagata Y."/>
            <person name="Hiraoka S."/>
            <person name="Oshima K."/>
            <person name="Hattori M."/>
            <person name="Iwasaki W."/>
        </authorList>
    </citation>
    <scope>NUCLEOTIDE SEQUENCE [LARGE SCALE GENOMIC DNA]</scope>
    <source>
        <strain evidence="2 3">S8</strain>
    </source>
</reference>
<dbReference type="RefSeq" id="WP_119628321.1">
    <property type="nucleotide sequence ID" value="NZ_AP017928.1"/>
</dbReference>
<keyword evidence="3" id="KW-1185">Reference proteome</keyword>
<dbReference type="PROSITE" id="PS51318">
    <property type="entry name" value="TAT"/>
    <property type="match status" value="1"/>
</dbReference>
<evidence type="ECO:0000313" key="3">
    <source>
        <dbReference type="Proteomes" id="UP000266313"/>
    </source>
</evidence>
<dbReference type="InterPro" id="IPR019546">
    <property type="entry name" value="TAT_signal_bac_arc"/>
</dbReference>
<organism evidence="2 3">
    <name type="scientific">Methylocaldum marinum</name>
    <dbReference type="NCBI Taxonomy" id="1432792"/>
    <lineage>
        <taxon>Bacteria</taxon>
        <taxon>Pseudomonadati</taxon>
        <taxon>Pseudomonadota</taxon>
        <taxon>Gammaproteobacteria</taxon>
        <taxon>Methylococcales</taxon>
        <taxon>Methylococcaceae</taxon>
        <taxon>Methylocaldum</taxon>
    </lineage>
</organism>
<sequence length="220" mass="22993">MEVDRRQFLKGMALTGLAGAFLNPPRFAMADTDRRSARQTLALVNGAAEHSAFVHGIHAANPAGLTVRGAGLGLDFLRRLKDMLESGQASWVIGLVDDASGTLIVELARAAGARLQWLAQHAVDAGQSRHRVLGGALAHSCAVQLGEQLNACGENFNLSEQRVDGRAPLRLAAGSRAGNRNGGWAATLGFVLAAPGAVAPRFGTALPPLTGHFVSFSIET</sequence>
<proteinExistence type="predicted"/>
<keyword evidence="1" id="KW-0732">Signal</keyword>
<dbReference type="InterPro" id="IPR006311">
    <property type="entry name" value="TAT_signal"/>
</dbReference>
<dbReference type="KEGG" id="mmai:sS8_0580"/>
<name>A0A250KLQ4_9GAMM</name>
<accession>A0A250KLQ4</accession>
<dbReference type="NCBIfam" id="TIGR01409">
    <property type="entry name" value="TAT_signal_seq"/>
    <property type="match status" value="1"/>
</dbReference>
<dbReference type="OrthoDB" id="9181346at2"/>
<gene>
    <name evidence="2" type="ORF">sS8_0580</name>
</gene>
<dbReference type="AlphaFoldDB" id="A0A250KLQ4"/>
<dbReference type="EMBL" id="AP017928">
    <property type="protein sequence ID" value="BBA32545.1"/>
    <property type="molecule type" value="Genomic_DNA"/>
</dbReference>
<protein>
    <submittedName>
        <fullName evidence="2">PchX</fullName>
    </submittedName>
</protein>
<evidence type="ECO:0000313" key="2">
    <source>
        <dbReference type="EMBL" id="BBA32545.1"/>
    </source>
</evidence>
<evidence type="ECO:0000256" key="1">
    <source>
        <dbReference type="ARBA" id="ARBA00022729"/>
    </source>
</evidence>
<dbReference type="Proteomes" id="UP000266313">
    <property type="component" value="Chromosome"/>
</dbReference>